<gene>
    <name evidence="1" type="ORF">A3F94_02340</name>
</gene>
<proteinExistence type="predicted"/>
<protein>
    <submittedName>
        <fullName evidence="1">Uncharacterized protein</fullName>
    </submittedName>
</protein>
<evidence type="ECO:0000313" key="1">
    <source>
        <dbReference type="EMBL" id="OGZ62046.1"/>
    </source>
</evidence>
<dbReference type="Proteomes" id="UP000176770">
    <property type="component" value="Unassembled WGS sequence"/>
</dbReference>
<name>A0A1G2HHS2_9BACT</name>
<evidence type="ECO:0000313" key="2">
    <source>
        <dbReference type="Proteomes" id="UP000176770"/>
    </source>
</evidence>
<sequence>MSQEAYKVLKEDLTNVGLLNAPQIQYAFGRWISPIEPLSTHARKGGGLWVAPTLSVARQYVRYLRKKHGITARVFKCRIGKILYRSSCRIKTDKLFFTKADEIKI</sequence>
<dbReference type="AlphaFoldDB" id="A0A1G2HHS2"/>
<reference evidence="1 2" key="1">
    <citation type="journal article" date="2016" name="Nat. Commun.">
        <title>Thousands of microbial genomes shed light on interconnected biogeochemical processes in an aquifer system.</title>
        <authorList>
            <person name="Anantharaman K."/>
            <person name="Brown C.T."/>
            <person name="Hug L.A."/>
            <person name="Sharon I."/>
            <person name="Castelle C.J."/>
            <person name="Probst A.J."/>
            <person name="Thomas B.C."/>
            <person name="Singh A."/>
            <person name="Wilkins M.J."/>
            <person name="Karaoz U."/>
            <person name="Brodie E.L."/>
            <person name="Williams K.H."/>
            <person name="Hubbard S.S."/>
            <person name="Banfield J.F."/>
        </authorList>
    </citation>
    <scope>NUCLEOTIDE SEQUENCE [LARGE SCALE GENOMIC DNA]</scope>
</reference>
<dbReference type="STRING" id="1802165.A3F94_02340"/>
<organism evidence="1 2">
    <name type="scientific">Candidatus Spechtbacteria bacterium RIFCSPLOWO2_12_FULL_38_22</name>
    <dbReference type="NCBI Taxonomy" id="1802165"/>
    <lineage>
        <taxon>Bacteria</taxon>
        <taxon>Candidatus Spechtiibacteriota</taxon>
    </lineage>
</organism>
<dbReference type="EMBL" id="MHOK01000009">
    <property type="protein sequence ID" value="OGZ62046.1"/>
    <property type="molecule type" value="Genomic_DNA"/>
</dbReference>
<accession>A0A1G2HHS2</accession>
<comment type="caution">
    <text evidence="1">The sequence shown here is derived from an EMBL/GenBank/DDBJ whole genome shotgun (WGS) entry which is preliminary data.</text>
</comment>